<dbReference type="SUPFAM" id="SSF75217">
    <property type="entry name" value="alpha/beta knot"/>
    <property type="match status" value="1"/>
</dbReference>
<dbReference type="GO" id="GO:0032259">
    <property type="term" value="P:methylation"/>
    <property type="evidence" value="ECO:0007669"/>
    <property type="project" value="UniProtKB-KW"/>
</dbReference>
<dbReference type="Gene3D" id="3.40.1280.10">
    <property type="match status" value="1"/>
</dbReference>
<dbReference type="InterPro" id="IPR029064">
    <property type="entry name" value="Ribosomal_eL30-like_sf"/>
</dbReference>
<dbReference type="PANTHER" id="PTHR43191">
    <property type="entry name" value="RRNA METHYLTRANSFERASE 3"/>
    <property type="match status" value="1"/>
</dbReference>
<reference evidence="5 6" key="1">
    <citation type="submission" date="2021-03" db="EMBL/GenBank/DDBJ databases">
        <title>Genomic Encyclopedia of Type Strains, Phase IV (KMG-IV): sequencing the most valuable type-strain genomes for metagenomic binning, comparative biology and taxonomic classification.</title>
        <authorList>
            <person name="Goeker M."/>
        </authorList>
    </citation>
    <scope>NUCLEOTIDE SEQUENCE [LARGE SCALE GENOMIC DNA]</scope>
    <source>
        <strain evidence="5 6">DSM 26806</strain>
    </source>
</reference>
<sequence length="265" mass="28824">MEIMSPQNARVKQWAQLLEKKHRDQQQRYLIEGVHLVKEALENGADVECIAFLMERAIPSELASLTSASLAIEWIGVSEAVIAKCSDTKTPQPVFAVVRKHPSTLLAQLLKHKNSLVIVLDGVQDPGNVGTIIRTADAAGAHGVIVGRGSADVYSPKTLRSTMGSVFHIPIVEGDLSEILPMAQDQGIRLAGTSLQSASLCYEYDFSESVWLVFGNEAQGLSGTVEALLDDALIIPMKGKSESLNVAMAASVLLYEALRQREYRR</sequence>
<evidence type="ECO:0000256" key="2">
    <source>
        <dbReference type="ARBA" id="ARBA00022603"/>
    </source>
</evidence>
<keyword evidence="3" id="KW-0808">Transferase</keyword>
<comment type="caution">
    <text evidence="5">The sequence shown here is derived from an EMBL/GenBank/DDBJ whole genome shotgun (WGS) entry which is preliminary data.</text>
</comment>
<dbReference type="SUPFAM" id="SSF55315">
    <property type="entry name" value="L30e-like"/>
    <property type="match status" value="1"/>
</dbReference>
<dbReference type="InterPro" id="IPR029028">
    <property type="entry name" value="Alpha/beta_knot_MTases"/>
</dbReference>
<dbReference type="Pfam" id="PF22435">
    <property type="entry name" value="MRM3-like_sub_bind"/>
    <property type="match status" value="1"/>
</dbReference>
<dbReference type="Pfam" id="PF00588">
    <property type="entry name" value="SpoU_methylase"/>
    <property type="match status" value="1"/>
</dbReference>
<dbReference type="CDD" id="cd18095">
    <property type="entry name" value="SpoU-like_rRNA-MTase"/>
    <property type="match status" value="1"/>
</dbReference>
<gene>
    <name evidence="5" type="ORF">J2Z69_003085</name>
</gene>
<dbReference type="InterPro" id="IPR001537">
    <property type="entry name" value="SpoU_MeTrfase"/>
</dbReference>
<dbReference type="InterPro" id="IPR013123">
    <property type="entry name" value="SpoU_subst-bd"/>
</dbReference>
<name>A0ABS4JJZ1_9BACL</name>
<dbReference type="InterPro" id="IPR051259">
    <property type="entry name" value="rRNA_Methyltransferase"/>
</dbReference>
<evidence type="ECO:0000313" key="5">
    <source>
        <dbReference type="EMBL" id="MBP2002028.1"/>
    </source>
</evidence>
<dbReference type="RefSeq" id="WP_209864413.1">
    <property type="nucleotide sequence ID" value="NZ_JAGGLD010000006.1"/>
</dbReference>
<dbReference type="InterPro" id="IPR053888">
    <property type="entry name" value="MRM3-like_sub_bind"/>
</dbReference>
<keyword evidence="6" id="KW-1185">Reference proteome</keyword>
<dbReference type="EMBL" id="JAGGLD010000006">
    <property type="protein sequence ID" value="MBP2002028.1"/>
    <property type="molecule type" value="Genomic_DNA"/>
</dbReference>
<comment type="similarity">
    <text evidence="1">Belongs to the class IV-like SAM-binding methyltransferase superfamily. RNA methyltransferase TrmH family.</text>
</comment>
<evidence type="ECO:0000313" key="6">
    <source>
        <dbReference type="Proteomes" id="UP001519288"/>
    </source>
</evidence>
<evidence type="ECO:0000256" key="3">
    <source>
        <dbReference type="ARBA" id="ARBA00022679"/>
    </source>
</evidence>
<accession>A0ABS4JJZ1</accession>
<keyword evidence="2 5" id="KW-0489">Methyltransferase</keyword>
<dbReference type="SMART" id="SM00967">
    <property type="entry name" value="SpoU_sub_bind"/>
    <property type="match status" value="1"/>
</dbReference>
<proteinExistence type="inferred from homology"/>
<dbReference type="GO" id="GO:0008168">
    <property type="term" value="F:methyltransferase activity"/>
    <property type="evidence" value="ECO:0007669"/>
    <property type="project" value="UniProtKB-KW"/>
</dbReference>
<protein>
    <submittedName>
        <fullName evidence="5">TrmH family RNA methyltransferase</fullName>
    </submittedName>
</protein>
<dbReference type="InterPro" id="IPR029026">
    <property type="entry name" value="tRNA_m1G_MTases_N"/>
</dbReference>
<dbReference type="PANTHER" id="PTHR43191:SF2">
    <property type="entry name" value="RRNA METHYLTRANSFERASE 3, MITOCHONDRIAL"/>
    <property type="match status" value="1"/>
</dbReference>
<organism evidence="5 6">
    <name type="scientific">Paenibacillus shirakamiensis</name>
    <dbReference type="NCBI Taxonomy" id="1265935"/>
    <lineage>
        <taxon>Bacteria</taxon>
        <taxon>Bacillati</taxon>
        <taxon>Bacillota</taxon>
        <taxon>Bacilli</taxon>
        <taxon>Bacillales</taxon>
        <taxon>Paenibacillaceae</taxon>
        <taxon>Paenibacillus</taxon>
    </lineage>
</organism>
<evidence type="ECO:0000256" key="1">
    <source>
        <dbReference type="ARBA" id="ARBA00007228"/>
    </source>
</evidence>
<dbReference type="Proteomes" id="UP001519288">
    <property type="component" value="Unassembled WGS sequence"/>
</dbReference>
<feature type="domain" description="RNA 2-O ribose methyltransferase substrate binding" evidence="4">
    <location>
        <begin position="30"/>
        <end position="104"/>
    </location>
</feature>
<evidence type="ECO:0000259" key="4">
    <source>
        <dbReference type="SMART" id="SM00967"/>
    </source>
</evidence>
<dbReference type="Gene3D" id="3.30.1330.30">
    <property type="match status" value="1"/>
</dbReference>